<feature type="chain" id="PRO_5045975474" evidence="1">
    <location>
        <begin position="22"/>
        <end position="441"/>
    </location>
</feature>
<dbReference type="Gene3D" id="3.90.230.10">
    <property type="entry name" value="Creatinase/methionine aminopeptidase superfamily"/>
    <property type="match status" value="1"/>
</dbReference>
<feature type="signal peptide" evidence="1">
    <location>
        <begin position="1"/>
        <end position="21"/>
    </location>
</feature>
<dbReference type="Proteomes" id="UP000831921">
    <property type="component" value="Chromosome"/>
</dbReference>
<accession>A0ABY5MV95</accession>
<keyword evidence="4" id="KW-1185">Reference proteome</keyword>
<evidence type="ECO:0000313" key="3">
    <source>
        <dbReference type="EMBL" id="UUR07896.1"/>
    </source>
</evidence>
<keyword evidence="3" id="KW-0031">Aminopeptidase</keyword>
<dbReference type="InterPro" id="IPR000994">
    <property type="entry name" value="Pept_M24"/>
</dbReference>
<keyword evidence="3" id="KW-0378">Hydrolase</keyword>
<protein>
    <submittedName>
        <fullName evidence="3">Aminopeptidase P family protein</fullName>
    </submittedName>
</protein>
<evidence type="ECO:0000259" key="2">
    <source>
        <dbReference type="Pfam" id="PF00557"/>
    </source>
</evidence>
<sequence>MINYLGLAACLLVGLAAPVAAQPTAAPSVLSLRERATLEDKLLADRLDTIVPALMREQKIDMWVLIAREYVEDPVVMTMLDAENMHARRRTILVFFDPGAGKPIERLTVSRYGLAGLFQPAWNPEAEPDQWKALGQLVAARNPKRIAINSSALSQFADGLTLSQYEGLLAALPAPYRSRLVRTDELAVGWMETRTAQEMQVYPQLLHITHAIIAEALSAKVITPGKTTANDVRWWMREKVSSLGMQVWFHPSLSIFRAGQPAALQNDEVIRPGDMLWTDFGITYLGLNSDVQQLGYVLKPGERDAPRGLRDGLAAANRVQDALTGSFRTGLTGNQILAAARAKAIAAGLTPSIYSHPIGFHGHGAGSSIGFWDNQNPDPRGERPLRPNTAWSIELNAKANVPEWNGQEIDFRQEENAFFDGRTIRYLDGRQTRFHLVGARQ</sequence>
<gene>
    <name evidence="3" type="ORF">M1K48_13360</name>
</gene>
<dbReference type="RefSeq" id="WP_249503682.1">
    <property type="nucleotide sequence ID" value="NZ_CP097253.1"/>
</dbReference>
<evidence type="ECO:0000256" key="1">
    <source>
        <dbReference type="SAM" id="SignalP"/>
    </source>
</evidence>
<proteinExistence type="predicted"/>
<evidence type="ECO:0000313" key="4">
    <source>
        <dbReference type="Proteomes" id="UP000831921"/>
    </source>
</evidence>
<feature type="domain" description="Peptidase M24" evidence="2">
    <location>
        <begin position="208"/>
        <end position="406"/>
    </location>
</feature>
<keyword evidence="3" id="KW-0645">Protease</keyword>
<dbReference type="Pfam" id="PF00557">
    <property type="entry name" value="Peptidase_M24"/>
    <property type="match status" value="1"/>
</dbReference>
<organism evidence="3 4">
    <name type="scientific">Sphingomonas glaciei</name>
    <dbReference type="NCBI Taxonomy" id="2938948"/>
    <lineage>
        <taxon>Bacteria</taxon>
        <taxon>Pseudomonadati</taxon>
        <taxon>Pseudomonadota</taxon>
        <taxon>Alphaproteobacteria</taxon>
        <taxon>Sphingomonadales</taxon>
        <taxon>Sphingomonadaceae</taxon>
        <taxon>Sphingomonas</taxon>
    </lineage>
</organism>
<reference evidence="3 4" key="1">
    <citation type="submission" date="2022-05" db="EMBL/GenBank/DDBJ databases">
        <title>S8-45 Sphingomonas ultraviolaceadurans.</title>
        <authorList>
            <person name="Liu Y."/>
        </authorList>
    </citation>
    <scope>NUCLEOTIDE SEQUENCE [LARGE SCALE GENOMIC DNA]</scope>
    <source>
        <strain evidence="3 4">S8-45</strain>
    </source>
</reference>
<name>A0ABY5MV95_9SPHN</name>
<dbReference type="InterPro" id="IPR036005">
    <property type="entry name" value="Creatinase/aminopeptidase-like"/>
</dbReference>
<dbReference type="EMBL" id="CP097253">
    <property type="protein sequence ID" value="UUR07896.1"/>
    <property type="molecule type" value="Genomic_DNA"/>
</dbReference>
<dbReference type="GO" id="GO:0004177">
    <property type="term" value="F:aminopeptidase activity"/>
    <property type="evidence" value="ECO:0007669"/>
    <property type="project" value="UniProtKB-KW"/>
</dbReference>
<keyword evidence="1" id="KW-0732">Signal</keyword>
<dbReference type="SUPFAM" id="SSF55920">
    <property type="entry name" value="Creatinase/aminopeptidase"/>
    <property type="match status" value="1"/>
</dbReference>